<keyword evidence="2" id="KW-1185">Reference proteome</keyword>
<comment type="caution">
    <text evidence="1">The sequence shown here is derived from an EMBL/GenBank/DDBJ whole genome shotgun (WGS) entry which is preliminary data.</text>
</comment>
<organism evidence="1 2">
    <name type="scientific">Acanthoscelides obtectus</name>
    <name type="common">Bean weevil</name>
    <name type="synonym">Bruchus obtectus</name>
    <dbReference type="NCBI Taxonomy" id="200917"/>
    <lineage>
        <taxon>Eukaryota</taxon>
        <taxon>Metazoa</taxon>
        <taxon>Ecdysozoa</taxon>
        <taxon>Arthropoda</taxon>
        <taxon>Hexapoda</taxon>
        <taxon>Insecta</taxon>
        <taxon>Pterygota</taxon>
        <taxon>Neoptera</taxon>
        <taxon>Endopterygota</taxon>
        <taxon>Coleoptera</taxon>
        <taxon>Polyphaga</taxon>
        <taxon>Cucujiformia</taxon>
        <taxon>Chrysomeloidea</taxon>
        <taxon>Chrysomelidae</taxon>
        <taxon>Bruchinae</taxon>
        <taxon>Bruchini</taxon>
        <taxon>Acanthoscelides</taxon>
    </lineage>
</organism>
<reference evidence="1" key="1">
    <citation type="submission" date="2022-03" db="EMBL/GenBank/DDBJ databases">
        <authorList>
            <person name="Sayadi A."/>
        </authorList>
    </citation>
    <scope>NUCLEOTIDE SEQUENCE</scope>
</reference>
<name>A0A9P0KKL5_ACAOB</name>
<dbReference type="EMBL" id="CAKOFQ010006828">
    <property type="protein sequence ID" value="CAH1974677.1"/>
    <property type="molecule type" value="Genomic_DNA"/>
</dbReference>
<sequence>IYCLIPVQTAAELQSIFKDKKAGFPAGSIESFIKAIEEHAGDTATASSPATYLKYKQKIDRNAKLFELIRDNDRVQKFNSNIDQHEWVVHYTNLFTSTEHETEQMYEIKEHINNVVEPSTYGEHLDIKVKLKMPRSKPKFLPKNIRNKWKNEDMVGAMECVNINKPWVPSVYVKD</sequence>
<dbReference type="AlphaFoldDB" id="A0A9P0KKL5"/>
<proteinExistence type="predicted"/>
<evidence type="ECO:0000313" key="2">
    <source>
        <dbReference type="Proteomes" id="UP001152888"/>
    </source>
</evidence>
<gene>
    <name evidence="1" type="ORF">ACAOBT_LOCUS11227</name>
</gene>
<dbReference type="Proteomes" id="UP001152888">
    <property type="component" value="Unassembled WGS sequence"/>
</dbReference>
<accession>A0A9P0KKL5</accession>
<protein>
    <submittedName>
        <fullName evidence="1">Uncharacterized protein</fullName>
    </submittedName>
</protein>
<feature type="non-terminal residue" evidence="1">
    <location>
        <position position="1"/>
    </location>
</feature>
<evidence type="ECO:0000313" key="1">
    <source>
        <dbReference type="EMBL" id="CAH1974677.1"/>
    </source>
</evidence>